<feature type="domain" description="Glucose/Sorbosone dehydrogenase" evidence="2">
    <location>
        <begin position="43"/>
        <end position="338"/>
    </location>
</feature>
<organism evidence="3 4">
    <name type="scientific">Microbacterium esteraromaticum</name>
    <dbReference type="NCBI Taxonomy" id="57043"/>
    <lineage>
        <taxon>Bacteria</taxon>
        <taxon>Bacillati</taxon>
        <taxon>Actinomycetota</taxon>
        <taxon>Actinomycetes</taxon>
        <taxon>Micrococcales</taxon>
        <taxon>Microbacteriaceae</taxon>
        <taxon>Microbacterium</taxon>
    </lineage>
</organism>
<dbReference type="PANTHER" id="PTHR19328:SF13">
    <property type="entry name" value="HIPL1 PROTEIN"/>
    <property type="match status" value="1"/>
</dbReference>
<dbReference type="Pfam" id="PF07995">
    <property type="entry name" value="GSDH"/>
    <property type="match status" value="1"/>
</dbReference>
<dbReference type="AlphaFoldDB" id="A0A939IUG4"/>
<dbReference type="PANTHER" id="PTHR19328">
    <property type="entry name" value="HEDGEHOG-INTERACTING PROTEIN"/>
    <property type="match status" value="1"/>
</dbReference>
<name>A0A939IUG4_9MICO</name>
<dbReference type="RefSeq" id="WP_206822533.1">
    <property type="nucleotide sequence ID" value="NZ_JAEMWU010000001.1"/>
</dbReference>
<dbReference type="Proteomes" id="UP000664385">
    <property type="component" value="Unassembled WGS sequence"/>
</dbReference>
<evidence type="ECO:0000313" key="4">
    <source>
        <dbReference type="Proteomes" id="UP000664385"/>
    </source>
</evidence>
<dbReference type="SUPFAM" id="SSF50952">
    <property type="entry name" value="Soluble quinoprotein glucose dehydrogenase"/>
    <property type="match status" value="1"/>
</dbReference>
<sequence>MGRNACFAVAGILTGMLVLTACTEPTAAPSTASAETVTLASDLDAPWSVLPLESGGALISQRNDGRVLELTADGAQREVGAVSGVVSGGESGLHGLAMRESGGIRWLYAYHGAADDNRVVRMPLTGAPGSLGFDSSGSEVVLAGIPRAATHNGGRIAFGPDGMLYITTGDAGRRAEARDPASLAGKILRVTPEGDPAPGNPYGTAVYSLGHRNVQGLAWDSRGDLWASEFGQNTWDELNRIEAGGDYGWPDHEGVADAADAIDPVAVWAPSEASPSGIAIIDDVVYMAALRGERVWLFDTAGGSAPSAVHAGEFGRVRDVAPGPDGTFWVLTNNTDGRGDRRDGDDRMLQLPLP</sequence>
<evidence type="ECO:0000259" key="2">
    <source>
        <dbReference type="Pfam" id="PF07995"/>
    </source>
</evidence>
<feature type="signal peptide" evidence="1">
    <location>
        <begin position="1"/>
        <end position="27"/>
    </location>
</feature>
<proteinExistence type="predicted"/>
<evidence type="ECO:0000256" key="1">
    <source>
        <dbReference type="SAM" id="SignalP"/>
    </source>
</evidence>
<feature type="chain" id="PRO_5038962648" evidence="1">
    <location>
        <begin position="28"/>
        <end position="354"/>
    </location>
</feature>
<dbReference type="InterPro" id="IPR012938">
    <property type="entry name" value="Glc/Sorbosone_DH"/>
</dbReference>
<evidence type="ECO:0000313" key="3">
    <source>
        <dbReference type="EMBL" id="MBN8204623.1"/>
    </source>
</evidence>
<gene>
    <name evidence="3" type="ORF">JF543_01465</name>
</gene>
<accession>A0A939IUG4</accession>
<dbReference type="PROSITE" id="PS51257">
    <property type="entry name" value="PROKAR_LIPOPROTEIN"/>
    <property type="match status" value="1"/>
</dbReference>
<dbReference type="EMBL" id="JAEMWU010000001">
    <property type="protein sequence ID" value="MBN8204623.1"/>
    <property type="molecule type" value="Genomic_DNA"/>
</dbReference>
<protein>
    <submittedName>
        <fullName evidence="3">PQQ-dependent sugar dehydrogenase</fullName>
    </submittedName>
</protein>
<dbReference type="InterPro" id="IPR011041">
    <property type="entry name" value="Quinoprot_gluc/sorb_DH_b-prop"/>
</dbReference>
<dbReference type="Gene3D" id="2.120.10.30">
    <property type="entry name" value="TolB, C-terminal domain"/>
    <property type="match status" value="1"/>
</dbReference>
<keyword evidence="1" id="KW-0732">Signal</keyword>
<dbReference type="InterPro" id="IPR011042">
    <property type="entry name" value="6-blade_b-propeller_TolB-like"/>
</dbReference>
<reference evidence="3" key="1">
    <citation type="submission" date="2020-12" db="EMBL/GenBank/DDBJ databases">
        <title>PHA producing bacteria isolated from mangrove.</title>
        <authorList>
            <person name="Zheng W."/>
            <person name="Yu S."/>
            <person name="Huang Y."/>
        </authorList>
    </citation>
    <scope>NUCLEOTIDE SEQUENCE</scope>
    <source>
        <strain evidence="3">GN8-5</strain>
    </source>
</reference>
<comment type="caution">
    <text evidence="3">The sequence shown here is derived from an EMBL/GenBank/DDBJ whole genome shotgun (WGS) entry which is preliminary data.</text>
</comment>